<reference evidence="6" key="1">
    <citation type="journal article" date="2023" name="Insect Mol. Biol.">
        <title>Genome sequencing provides insights into the evolution of gene families encoding plant cell wall-degrading enzymes in longhorned beetles.</title>
        <authorList>
            <person name="Shin N.R."/>
            <person name="Okamura Y."/>
            <person name="Kirsch R."/>
            <person name="Pauchet Y."/>
        </authorList>
    </citation>
    <scope>NUCLEOTIDE SEQUENCE</scope>
    <source>
        <strain evidence="6">MMC_N1</strain>
    </source>
</reference>
<keyword evidence="3" id="KW-0175">Coiled coil</keyword>
<dbReference type="CDD" id="cd22418">
    <property type="entry name" value="KH-I_Vigilin_rpt15"/>
    <property type="match status" value="1"/>
</dbReference>
<keyword evidence="1" id="KW-0677">Repeat</keyword>
<sequence length="252" mass="29256">MDNYDVHIVLSPPDIKEDIIKITGTSSNVQRAKEALLERVKDLEADRKDRELRSYMLKIEVKPDYHPKIIGRKGAIITKIRRDHDVQINFPKKGDPEEHIITITGYEENAHRAKDDIMKIVNELEDLYKEEISIDARVHSRLIGARGRSIRKIMEDYNVDIKFPRNEDNDPNLVITTGQEDNVIEAKDYLLNLEEEFLQDFEEQATREKNHTLNIHFETTATSGWSNSVQGPPKQRFCRPRRAMGTKSTEYG</sequence>
<dbReference type="InterPro" id="IPR036612">
    <property type="entry name" value="KH_dom_type_1_sf"/>
</dbReference>
<dbReference type="Gene3D" id="3.30.1370.10">
    <property type="entry name" value="K Homology domain, type 1"/>
    <property type="match status" value="3"/>
</dbReference>
<protein>
    <recommendedName>
        <fullName evidence="5">K Homology domain-containing protein</fullName>
    </recommendedName>
</protein>
<keyword evidence="2" id="KW-0694">RNA-binding</keyword>
<dbReference type="CDD" id="cd22417">
    <property type="entry name" value="KH-I_Vigilin_rpt14"/>
    <property type="match status" value="1"/>
</dbReference>
<feature type="domain" description="K Homology" evidence="5">
    <location>
        <begin position="126"/>
        <end position="195"/>
    </location>
</feature>
<organism evidence="6 7">
    <name type="scientific">Molorchus minor</name>
    <dbReference type="NCBI Taxonomy" id="1323400"/>
    <lineage>
        <taxon>Eukaryota</taxon>
        <taxon>Metazoa</taxon>
        <taxon>Ecdysozoa</taxon>
        <taxon>Arthropoda</taxon>
        <taxon>Hexapoda</taxon>
        <taxon>Insecta</taxon>
        <taxon>Pterygota</taxon>
        <taxon>Neoptera</taxon>
        <taxon>Endopterygota</taxon>
        <taxon>Coleoptera</taxon>
        <taxon>Polyphaga</taxon>
        <taxon>Cucujiformia</taxon>
        <taxon>Chrysomeloidea</taxon>
        <taxon>Cerambycidae</taxon>
        <taxon>Lamiinae</taxon>
        <taxon>Monochamini</taxon>
        <taxon>Molorchus</taxon>
    </lineage>
</organism>
<dbReference type="InterPro" id="IPR004088">
    <property type="entry name" value="KH_dom_type_1"/>
</dbReference>
<proteinExistence type="predicted"/>
<dbReference type="PANTHER" id="PTHR10288">
    <property type="entry name" value="KH DOMAIN CONTAINING RNA BINDING PROTEIN"/>
    <property type="match status" value="1"/>
</dbReference>
<evidence type="ECO:0000256" key="3">
    <source>
        <dbReference type="SAM" id="Coils"/>
    </source>
</evidence>
<dbReference type="SUPFAM" id="SSF54791">
    <property type="entry name" value="Eukaryotic type KH-domain (KH-domain type I)"/>
    <property type="match status" value="3"/>
</dbReference>
<comment type="caution">
    <text evidence="6">The sequence shown here is derived from an EMBL/GenBank/DDBJ whole genome shotgun (WGS) entry which is preliminary data.</text>
</comment>
<keyword evidence="7" id="KW-1185">Reference proteome</keyword>
<feature type="coiled-coil region" evidence="3">
    <location>
        <begin position="26"/>
        <end position="53"/>
    </location>
</feature>
<feature type="domain" description="K Homology" evidence="5">
    <location>
        <begin position="53"/>
        <end position="122"/>
    </location>
</feature>
<evidence type="ECO:0000256" key="2">
    <source>
        <dbReference type="PROSITE-ProRule" id="PRU00117"/>
    </source>
</evidence>
<gene>
    <name evidence="6" type="ORF">NQ317_004220</name>
</gene>
<dbReference type="InterPro" id="IPR004087">
    <property type="entry name" value="KH_dom"/>
</dbReference>
<dbReference type="EMBL" id="JAPWTJ010000410">
    <property type="protein sequence ID" value="KAJ8978692.1"/>
    <property type="molecule type" value="Genomic_DNA"/>
</dbReference>
<evidence type="ECO:0000313" key="7">
    <source>
        <dbReference type="Proteomes" id="UP001162164"/>
    </source>
</evidence>
<feature type="region of interest" description="Disordered" evidence="4">
    <location>
        <begin position="224"/>
        <end position="252"/>
    </location>
</feature>
<name>A0ABQ9JLX8_9CUCU</name>
<evidence type="ECO:0000256" key="1">
    <source>
        <dbReference type="ARBA" id="ARBA00022737"/>
    </source>
</evidence>
<accession>A0ABQ9JLX8</accession>
<evidence type="ECO:0000313" key="6">
    <source>
        <dbReference type="EMBL" id="KAJ8978692.1"/>
    </source>
</evidence>
<dbReference type="Pfam" id="PF00013">
    <property type="entry name" value="KH_1"/>
    <property type="match status" value="2"/>
</dbReference>
<evidence type="ECO:0000259" key="5">
    <source>
        <dbReference type="SMART" id="SM00322"/>
    </source>
</evidence>
<dbReference type="SMART" id="SM00322">
    <property type="entry name" value="KH"/>
    <property type="match status" value="2"/>
</dbReference>
<dbReference type="PROSITE" id="PS50084">
    <property type="entry name" value="KH_TYPE_1"/>
    <property type="match status" value="2"/>
</dbReference>
<dbReference type="Proteomes" id="UP001162164">
    <property type="component" value="Unassembled WGS sequence"/>
</dbReference>
<evidence type="ECO:0000256" key="4">
    <source>
        <dbReference type="SAM" id="MobiDB-lite"/>
    </source>
</evidence>